<reference evidence="7" key="1">
    <citation type="journal article" date="2020" name="Fungal Divers.">
        <title>Resolving the Mortierellaceae phylogeny through synthesis of multi-gene phylogenetics and phylogenomics.</title>
        <authorList>
            <person name="Vandepol N."/>
            <person name="Liber J."/>
            <person name="Desiro A."/>
            <person name="Na H."/>
            <person name="Kennedy M."/>
            <person name="Barry K."/>
            <person name="Grigoriev I.V."/>
            <person name="Miller A.N."/>
            <person name="O'Donnell K."/>
            <person name="Stajich J.E."/>
            <person name="Bonito G."/>
        </authorList>
    </citation>
    <scope>NUCLEOTIDE SEQUENCE</scope>
    <source>
        <strain evidence="7">NVP60</strain>
    </source>
</reference>
<evidence type="ECO:0000313" key="8">
    <source>
        <dbReference type="Proteomes" id="UP000823405"/>
    </source>
</evidence>
<dbReference type="GO" id="GO:0004497">
    <property type="term" value="F:monooxygenase activity"/>
    <property type="evidence" value="ECO:0007669"/>
    <property type="project" value="InterPro"/>
</dbReference>
<feature type="region of interest" description="Disordered" evidence="5">
    <location>
        <begin position="880"/>
        <end position="914"/>
    </location>
</feature>
<evidence type="ECO:0000313" key="7">
    <source>
        <dbReference type="EMBL" id="KAG0303791.1"/>
    </source>
</evidence>
<dbReference type="Proteomes" id="UP000823405">
    <property type="component" value="Unassembled WGS sequence"/>
</dbReference>
<keyword evidence="2" id="KW-0285">Flavoprotein</keyword>
<dbReference type="PRINTS" id="PR00420">
    <property type="entry name" value="RNGMNOXGNASE"/>
</dbReference>
<evidence type="ECO:0000256" key="1">
    <source>
        <dbReference type="ARBA" id="ARBA00007992"/>
    </source>
</evidence>
<dbReference type="Pfam" id="PF01494">
    <property type="entry name" value="FAD_binding_3"/>
    <property type="match status" value="3"/>
</dbReference>
<dbReference type="AlphaFoldDB" id="A0A9P6UHW2"/>
<feature type="domain" description="FAD-binding" evidence="6">
    <location>
        <begin position="317"/>
        <end position="373"/>
    </location>
</feature>
<organism evidence="7 8">
    <name type="scientific">Linnemannia gamsii</name>
    <dbReference type="NCBI Taxonomy" id="64522"/>
    <lineage>
        <taxon>Eukaryota</taxon>
        <taxon>Fungi</taxon>
        <taxon>Fungi incertae sedis</taxon>
        <taxon>Mucoromycota</taxon>
        <taxon>Mortierellomycotina</taxon>
        <taxon>Mortierellomycetes</taxon>
        <taxon>Mortierellales</taxon>
        <taxon>Mortierellaceae</taxon>
        <taxon>Linnemannia</taxon>
    </lineage>
</organism>
<dbReference type="GO" id="GO:0071949">
    <property type="term" value="F:FAD binding"/>
    <property type="evidence" value="ECO:0007669"/>
    <property type="project" value="InterPro"/>
</dbReference>
<evidence type="ECO:0000256" key="4">
    <source>
        <dbReference type="ARBA" id="ARBA00023002"/>
    </source>
</evidence>
<evidence type="ECO:0000259" key="6">
    <source>
        <dbReference type="Pfam" id="PF01494"/>
    </source>
</evidence>
<evidence type="ECO:0000256" key="2">
    <source>
        <dbReference type="ARBA" id="ARBA00022630"/>
    </source>
</evidence>
<dbReference type="InterPro" id="IPR050562">
    <property type="entry name" value="FAD_mOase_fung"/>
</dbReference>
<comment type="caution">
    <text evidence="7">The sequence shown here is derived from an EMBL/GenBank/DDBJ whole genome shotgun (WGS) entry which is preliminary data.</text>
</comment>
<keyword evidence="4" id="KW-0560">Oxidoreductase</keyword>
<dbReference type="EMBL" id="JAAAIN010001369">
    <property type="protein sequence ID" value="KAG0303791.1"/>
    <property type="molecule type" value="Genomic_DNA"/>
</dbReference>
<keyword evidence="3" id="KW-0274">FAD</keyword>
<proteinExistence type="inferred from homology"/>
<dbReference type="OrthoDB" id="655030at2759"/>
<dbReference type="Gene3D" id="3.50.50.60">
    <property type="entry name" value="FAD/NAD(P)-binding domain"/>
    <property type="match status" value="2"/>
</dbReference>
<feature type="domain" description="FAD-binding" evidence="6">
    <location>
        <begin position="473"/>
        <end position="827"/>
    </location>
</feature>
<feature type="domain" description="FAD-binding" evidence="6">
    <location>
        <begin position="36"/>
        <end position="196"/>
    </location>
</feature>
<evidence type="ECO:0000256" key="5">
    <source>
        <dbReference type="SAM" id="MobiDB-lite"/>
    </source>
</evidence>
<feature type="region of interest" description="Disordered" evidence="5">
    <location>
        <begin position="1"/>
        <end position="26"/>
    </location>
</feature>
<name>A0A9P6UHW2_9FUNG</name>
<keyword evidence="8" id="KW-1185">Reference proteome</keyword>
<sequence>MSSATAGDDNPAKPLSANGFKGSDLPPLTTDDPPRVLIAGAGLAGLFLGILLEKAGIPYEIFERAAEIKPLGAIMCLSPNILPAFEQLGLYDELVSFSKPAGNACFFTDKLKVIAKNEAMPLEVIGYYPMLFARPELYDMLFSKVPKEKIHMSKKILSFQQNHEGVMLRFSDNTTIHGDILVGADGAHSAVRQHLYKTLDKQGLLPKVDSKSMNKGYISLVGTTESLDPSKYPCLTDPACEISFVIGDKNTPYTWVLFSIPGNRICWNVVIQLGIEEIADDQFKASDWVPQQNKKLLDLIRHFKTPYGTLGDMFDATPIERVSKVYFEDKLFETWHHGRTMLIGDAAHKMLPSTGAGAVNAMQDAVILANCLYDIKPTSYENIKEAFKEYKDQRYDFISQQYAQSHIAAKLQYGHNLSERFLRHVLLNWLPKSTRNKQQIKAAEYRPQANFLPQVPKRGTFGYTAQKPSKRLAGLFLGILLERANIPYDIYERAPEVKPLGAVMCLSPNILAAFDQLGLLEQLKSFSKPGGFAHFFNDKLEVIATNDANPIEVAGYDFSLFSRPELYNMLFSKTPSHKLHLGKKLLSFEQDQDGVKVQFDDGSIVEGDILVGADGAHSSVRQHLYKTLDKQGLLPKCDTESMNKGYISLLGTTDPLDPTKYPILTARHSEISFIIGDKNTPYTWVLFTIPGNKISWNVVIQLGVSSTADDQAESSDWITQDNQKMLDEIRHFKTPYGTMGDLFDATPTERVSKVYFEDKLFQTWNHERTVVIGDAAHKMLPSTGAGAVNAMQDAVILANCIYDIIPNNFDTVKEALDEFKSQRFEFIKAQYAQTYIAAKIQYGHTLSERILRYFLLNWMPPSLKRMQQLKDSEYRPQANFLPEAPKRGTAPVLPQKPSKRVHAEEVKRQNANAL</sequence>
<dbReference type="SUPFAM" id="SSF51905">
    <property type="entry name" value="FAD/NAD(P)-binding domain"/>
    <property type="match status" value="2"/>
</dbReference>
<protein>
    <recommendedName>
        <fullName evidence="6">FAD-binding domain-containing protein</fullName>
    </recommendedName>
</protein>
<dbReference type="PANTHER" id="PTHR47356:SF2">
    <property type="entry name" value="FAD-BINDING DOMAIN-CONTAINING PROTEIN-RELATED"/>
    <property type="match status" value="1"/>
</dbReference>
<dbReference type="PANTHER" id="PTHR47356">
    <property type="entry name" value="FAD-DEPENDENT MONOOXYGENASE ASQG-RELATED"/>
    <property type="match status" value="1"/>
</dbReference>
<dbReference type="InterPro" id="IPR002938">
    <property type="entry name" value="FAD-bd"/>
</dbReference>
<comment type="similarity">
    <text evidence="1">Belongs to the paxM FAD-dependent monooxygenase family.</text>
</comment>
<dbReference type="InterPro" id="IPR036188">
    <property type="entry name" value="FAD/NAD-bd_sf"/>
</dbReference>
<gene>
    <name evidence="7" type="ORF">BGZ97_001748</name>
</gene>
<evidence type="ECO:0000256" key="3">
    <source>
        <dbReference type="ARBA" id="ARBA00022827"/>
    </source>
</evidence>
<accession>A0A9P6UHW2</accession>